<name>A0ABN9SWZ6_9DINO</name>
<reference evidence="1" key="1">
    <citation type="submission" date="2023-10" db="EMBL/GenBank/DDBJ databases">
        <authorList>
            <person name="Chen Y."/>
            <person name="Shah S."/>
            <person name="Dougan E. K."/>
            <person name="Thang M."/>
            <person name="Chan C."/>
        </authorList>
    </citation>
    <scope>NUCLEOTIDE SEQUENCE [LARGE SCALE GENOMIC DNA]</scope>
</reference>
<accession>A0ABN9SWZ6</accession>
<organism evidence="1 2">
    <name type="scientific">Prorocentrum cordatum</name>
    <dbReference type="NCBI Taxonomy" id="2364126"/>
    <lineage>
        <taxon>Eukaryota</taxon>
        <taxon>Sar</taxon>
        <taxon>Alveolata</taxon>
        <taxon>Dinophyceae</taxon>
        <taxon>Prorocentrales</taxon>
        <taxon>Prorocentraceae</taxon>
        <taxon>Prorocentrum</taxon>
    </lineage>
</organism>
<dbReference type="Proteomes" id="UP001189429">
    <property type="component" value="Unassembled WGS sequence"/>
</dbReference>
<gene>
    <name evidence="1" type="ORF">PCOR1329_LOCUS33379</name>
</gene>
<evidence type="ECO:0000313" key="2">
    <source>
        <dbReference type="Proteomes" id="UP001189429"/>
    </source>
</evidence>
<comment type="caution">
    <text evidence="1">The sequence shown here is derived from an EMBL/GenBank/DDBJ whole genome shotgun (WGS) entry which is preliminary data.</text>
</comment>
<sequence>MKGWSAGDGWAAAPTQWGSAAAAAAIALEPRNASHILKSLKLHSDYDVRSSTQISWIVAGLQSLAPGARKGPEATPDGSSAYPRDPCGPFCSVFTSPVLFFFCC</sequence>
<protein>
    <submittedName>
        <fullName evidence="1">Uncharacterized protein</fullName>
    </submittedName>
</protein>
<evidence type="ECO:0000313" key="1">
    <source>
        <dbReference type="EMBL" id="CAK0837087.1"/>
    </source>
</evidence>
<dbReference type="EMBL" id="CAUYUJ010014002">
    <property type="protein sequence ID" value="CAK0837087.1"/>
    <property type="molecule type" value="Genomic_DNA"/>
</dbReference>
<keyword evidence="2" id="KW-1185">Reference proteome</keyword>
<proteinExistence type="predicted"/>